<dbReference type="SUPFAM" id="SSF53474">
    <property type="entry name" value="alpha/beta-Hydrolases"/>
    <property type="match status" value="1"/>
</dbReference>
<dbReference type="InterPro" id="IPR029058">
    <property type="entry name" value="AB_hydrolase_fold"/>
</dbReference>
<evidence type="ECO:0000256" key="4">
    <source>
        <dbReference type="ARBA" id="ARBA00022801"/>
    </source>
</evidence>
<reference evidence="6" key="1">
    <citation type="submission" date="2020-11" db="EMBL/GenBank/DDBJ databases">
        <authorList>
            <person name="Whitehead M."/>
        </authorList>
    </citation>
    <scope>NUCLEOTIDE SEQUENCE</scope>
    <source>
        <strain evidence="6">EGII</strain>
    </source>
</reference>
<name>A0A811UVI1_CERCA</name>
<sequence length="396" mass="45010">MGAWIEFAEHFGALCFHLEHRFYGKSQPRSDLSYENLKYLSSKQALADVANFIESMNQKYSLSCKQKWIVFGGSYPGALAAWAREKYSHLIHGAISSSAPILAKVDFVEYFQVVKASLATHSAQCVEAFGRAFAVIETLLRHEIGRRDLNEKFNTCTPIEDSIANHLDISNFFQKLADNIAGVIQFNNIKRPDANYTIDEVCNVMVNTTIGPPVDRLGVVSGILLEKAKEKCLDYKYEKMLSEMKNISWQSKVANGTRQWTYQTCNEFGFYQTSNNRSDTFGDRFKVDFFIKQCMDIYSESMNATYLERVVAETNRQFGGLNPNTTNVLYVHGSIDPWHAPGLTSTNKPELPTIFIESAPHIVPTCIHRLKPIHHNSPRRVIKSLNIWSSCWVIHI</sequence>
<dbReference type="OrthoDB" id="1735038at2759"/>
<evidence type="ECO:0000256" key="3">
    <source>
        <dbReference type="ARBA" id="ARBA00022729"/>
    </source>
</evidence>
<keyword evidence="7" id="KW-1185">Reference proteome</keyword>
<dbReference type="Proteomes" id="UP000606786">
    <property type="component" value="Unassembled WGS sequence"/>
</dbReference>
<organism evidence="6 7">
    <name type="scientific">Ceratitis capitata</name>
    <name type="common">Mediterranean fruit fly</name>
    <name type="synonym">Tephritis capitata</name>
    <dbReference type="NCBI Taxonomy" id="7213"/>
    <lineage>
        <taxon>Eukaryota</taxon>
        <taxon>Metazoa</taxon>
        <taxon>Ecdysozoa</taxon>
        <taxon>Arthropoda</taxon>
        <taxon>Hexapoda</taxon>
        <taxon>Insecta</taxon>
        <taxon>Pterygota</taxon>
        <taxon>Neoptera</taxon>
        <taxon>Endopterygota</taxon>
        <taxon>Diptera</taxon>
        <taxon>Brachycera</taxon>
        <taxon>Muscomorpha</taxon>
        <taxon>Tephritoidea</taxon>
        <taxon>Tephritidae</taxon>
        <taxon>Ceratitis</taxon>
        <taxon>Ceratitis</taxon>
    </lineage>
</organism>
<evidence type="ECO:0000256" key="5">
    <source>
        <dbReference type="ARBA" id="ARBA00023180"/>
    </source>
</evidence>
<dbReference type="Pfam" id="PF05577">
    <property type="entry name" value="Peptidase_S28"/>
    <property type="match status" value="1"/>
</dbReference>
<dbReference type="PANTHER" id="PTHR11010">
    <property type="entry name" value="PROTEASE S28 PRO-X CARBOXYPEPTIDASE-RELATED"/>
    <property type="match status" value="1"/>
</dbReference>
<evidence type="ECO:0000313" key="6">
    <source>
        <dbReference type="EMBL" id="CAD7002318.1"/>
    </source>
</evidence>
<dbReference type="FunFam" id="1.20.120.980:FF:000003">
    <property type="entry name" value="Serine protease 16"/>
    <property type="match status" value="1"/>
</dbReference>
<comment type="caution">
    <text evidence="6">The sequence shown here is derived from an EMBL/GenBank/DDBJ whole genome shotgun (WGS) entry which is preliminary data.</text>
</comment>
<evidence type="ECO:0000256" key="1">
    <source>
        <dbReference type="ARBA" id="ARBA00011079"/>
    </source>
</evidence>
<keyword evidence="5" id="KW-0325">Glycoprotein</keyword>
<accession>A0A811UVI1</accession>
<dbReference type="GO" id="GO:0008239">
    <property type="term" value="F:dipeptidyl-peptidase activity"/>
    <property type="evidence" value="ECO:0007669"/>
    <property type="project" value="TreeGrafter"/>
</dbReference>
<comment type="similarity">
    <text evidence="1">Belongs to the peptidase S28 family.</text>
</comment>
<dbReference type="InterPro" id="IPR042269">
    <property type="entry name" value="Ser_carbopepase_S28_SKS"/>
</dbReference>
<evidence type="ECO:0000313" key="7">
    <source>
        <dbReference type="Proteomes" id="UP000606786"/>
    </source>
</evidence>
<protein>
    <submittedName>
        <fullName evidence="6">(Mediterranean fruit fly) hypothetical protein</fullName>
    </submittedName>
</protein>
<evidence type="ECO:0000256" key="2">
    <source>
        <dbReference type="ARBA" id="ARBA00022670"/>
    </source>
</evidence>
<dbReference type="Gene3D" id="1.20.120.980">
    <property type="entry name" value="Serine carboxypeptidase S28, SKS domain"/>
    <property type="match status" value="1"/>
</dbReference>
<dbReference type="GO" id="GO:0070008">
    <property type="term" value="F:serine-type exopeptidase activity"/>
    <property type="evidence" value="ECO:0007669"/>
    <property type="project" value="InterPro"/>
</dbReference>
<dbReference type="InterPro" id="IPR008758">
    <property type="entry name" value="Peptidase_S28"/>
</dbReference>
<gene>
    <name evidence="6" type="ORF">CCAP1982_LOCUS10808</name>
</gene>
<dbReference type="AlphaFoldDB" id="A0A811UVI1"/>
<dbReference type="EMBL" id="CAJHJT010000034">
    <property type="protein sequence ID" value="CAD7002318.1"/>
    <property type="molecule type" value="Genomic_DNA"/>
</dbReference>
<dbReference type="PANTHER" id="PTHR11010:SF117">
    <property type="entry name" value="SERINE PROTEASE 16"/>
    <property type="match status" value="1"/>
</dbReference>
<keyword evidence="2" id="KW-0645">Protease</keyword>
<dbReference type="GO" id="GO:0006508">
    <property type="term" value="P:proteolysis"/>
    <property type="evidence" value="ECO:0007669"/>
    <property type="project" value="UniProtKB-KW"/>
</dbReference>
<keyword evidence="3" id="KW-0732">Signal</keyword>
<dbReference type="Gene3D" id="3.40.50.1820">
    <property type="entry name" value="alpha/beta hydrolase"/>
    <property type="match status" value="1"/>
</dbReference>
<proteinExistence type="inferred from homology"/>
<keyword evidence="4" id="KW-0378">Hydrolase</keyword>